<accession>A0A2V5LEA2</accession>
<comment type="caution">
    <text evidence="1">The sequence shown here is derived from an EMBL/GenBank/DDBJ whole genome shotgun (WGS) entry which is preliminary data.</text>
</comment>
<name>A0A2V5LEA2_9MICC</name>
<evidence type="ECO:0000313" key="2">
    <source>
        <dbReference type="Proteomes" id="UP000247832"/>
    </source>
</evidence>
<dbReference type="OrthoDB" id="4953943at2"/>
<dbReference type="RefSeq" id="WP_110499282.1">
    <property type="nucleotide sequence ID" value="NZ_QJVD01000001.1"/>
</dbReference>
<dbReference type="Proteomes" id="UP000247832">
    <property type="component" value="Unassembled WGS sequence"/>
</dbReference>
<evidence type="ECO:0000313" key="1">
    <source>
        <dbReference type="EMBL" id="PYI69858.1"/>
    </source>
</evidence>
<dbReference type="AlphaFoldDB" id="A0A2V5LEA2"/>
<gene>
    <name evidence="1" type="ORF">CVV68_01780</name>
</gene>
<reference evidence="1 2" key="1">
    <citation type="submission" date="2018-05" db="EMBL/GenBank/DDBJ databases">
        <title>Genetic diversity of glacier-inhabiting Cryobacterium bacteria in China and description of Cryobacterium mengkeensis sp. nov. and Arthrobacter glacialis sp. nov.</title>
        <authorList>
            <person name="Liu Q."/>
            <person name="Xin Y.-H."/>
        </authorList>
    </citation>
    <scope>NUCLEOTIDE SEQUENCE [LARGE SCALE GENOMIC DNA]</scope>
    <source>
        <strain evidence="1 2">LI2</strain>
    </source>
</reference>
<organism evidence="1 2">
    <name type="scientific">Arthrobacter livingstonensis</name>
    <dbReference type="NCBI Taxonomy" id="670078"/>
    <lineage>
        <taxon>Bacteria</taxon>
        <taxon>Bacillati</taxon>
        <taxon>Actinomycetota</taxon>
        <taxon>Actinomycetes</taxon>
        <taxon>Micrococcales</taxon>
        <taxon>Micrococcaceae</taxon>
        <taxon>Arthrobacter</taxon>
    </lineage>
</organism>
<keyword evidence="2" id="KW-1185">Reference proteome</keyword>
<sequence length="160" mass="16492">MDENTASGTPGTADGEADRLVQEDLNKLIGTALGVAGDQIESHGAFVPVGLVVSNDGDISLVAVSPTSPNGGAGEAETELDADAMIADLVEALTQQKGQNRAAAVVCDIHLPDDSTDAIHVMAEHSSGVSVSAVRPYRQTPGGWDFGNPFLEPGEKQIWA</sequence>
<proteinExistence type="predicted"/>
<protein>
    <submittedName>
        <fullName evidence="1">Uncharacterized protein</fullName>
    </submittedName>
</protein>
<dbReference type="EMBL" id="QJVD01000001">
    <property type="protein sequence ID" value="PYI69858.1"/>
    <property type="molecule type" value="Genomic_DNA"/>
</dbReference>